<sequence length="503" mass="56532">MSHCCVAGCKNLFSRNSSLRFYRIPCGFRPFHANRRRLWVEAVQKANGNKKELTGNHRVCGAHFISGVASMDTNSPDFVPSVFPSSCTKPVQTRSQWAKRIMGCKKKLSGRNNAGKKNIKAGPESPVNLQDVPMETENEVSAQTQPPSSVPKEEDGLTEDATKPEKVESQETSSLNLTSCLKPQEVLSRLKYLHPVVVLKPLVLPKDVYQRENHDTACTGVSEPVEDEQQPEEQNSSDLSRAESPEPQQVSRVELSYPCNMCDRTFTAVHHLKRHKILHLKDSRKCLRCGVLFCRRHNHFFFQPTPCIQKTKTDSEDESSSSKEQHLESNLNPEKMEPSQITKIVDNTPPPSASVMDTPPGPDPKPLPNLLRKRPFVNRRGLMSVKPSPVPPPPIPVFTFLRYPVASFHLTSPVLDSPAVVVQPHLPKHPELPPSLKLFSPQYLTSALLHVQRNYEYILNKVPVSSNKIVVKEEENPVVICPVEQPVKKTKKEKIAYDLEIIL</sequence>
<organism evidence="10 11">
    <name type="scientific">Austrofundulus limnaeus</name>
    <name type="common">Annual killifish</name>
    <dbReference type="NCBI Taxonomy" id="52670"/>
    <lineage>
        <taxon>Eukaryota</taxon>
        <taxon>Metazoa</taxon>
        <taxon>Chordata</taxon>
        <taxon>Craniata</taxon>
        <taxon>Vertebrata</taxon>
        <taxon>Euteleostomi</taxon>
        <taxon>Actinopterygii</taxon>
        <taxon>Neopterygii</taxon>
        <taxon>Teleostei</taxon>
        <taxon>Neoteleostei</taxon>
        <taxon>Acanthomorphata</taxon>
        <taxon>Ovalentaria</taxon>
        <taxon>Atherinomorphae</taxon>
        <taxon>Cyprinodontiformes</taxon>
        <taxon>Rivulidae</taxon>
        <taxon>Austrofundulus</taxon>
    </lineage>
</organism>
<evidence type="ECO:0000259" key="8">
    <source>
        <dbReference type="PROSITE" id="PS50157"/>
    </source>
</evidence>
<evidence type="ECO:0000313" key="11">
    <source>
        <dbReference type="RefSeq" id="XP_013866426.1"/>
    </source>
</evidence>
<reference evidence="11" key="1">
    <citation type="submission" date="2025-08" db="UniProtKB">
        <authorList>
            <consortium name="RefSeq"/>
        </authorList>
    </citation>
    <scope>IDENTIFICATION</scope>
    <source>
        <strain evidence="11">Quisiro</strain>
        <tissue evidence="11">Liver</tissue>
    </source>
</reference>
<feature type="domain" description="C2H2-type" evidence="8">
    <location>
        <begin position="257"/>
        <end position="284"/>
    </location>
</feature>
<evidence type="ECO:0000313" key="10">
    <source>
        <dbReference type="Proteomes" id="UP000192220"/>
    </source>
</evidence>
<dbReference type="GO" id="GO:0003677">
    <property type="term" value="F:DNA binding"/>
    <property type="evidence" value="ECO:0007669"/>
    <property type="project" value="UniProtKB-UniRule"/>
</dbReference>
<name>A0A2I4BFA3_AUSLI</name>
<dbReference type="AlphaFoldDB" id="A0A2I4BFA3"/>
<feature type="region of interest" description="Disordered" evidence="7">
    <location>
        <begin position="220"/>
        <end position="250"/>
    </location>
</feature>
<dbReference type="SMART" id="SM00980">
    <property type="entry name" value="THAP"/>
    <property type="match status" value="1"/>
</dbReference>
<dbReference type="GO" id="GO:0008270">
    <property type="term" value="F:zinc ion binding"/>
    <property type="evidence" value="ECO:0007669"/>
    <property type="project" value="UniProtKB-KW"/>
</dbReference>
<feature type="domain" description="THAP-type" evidence="9">
    <location>
        <begin position="1"/>
        <end position="83"/>
    </location>
</feature>
<dbReference type="OrthoDB" id="8922241at2759"/>
<feature type="compositionally biased region" description="Basic and acidic residues" evidence="7">
    <location>
        <begin position="151"/>
        <end position="169"/>
    </location>
</feature>
<dbReference type="SUPFAM" id="SSF57667">
    <property type="entry name" value="beta-beta-alpha zinc fingers"/>
    <property type="match status" value="1"/>
</dbReference>
<evidence type="ECO:0000259" key="9">
    <source>
        <dbReference type="PROSITE" id="PS50950"/>
    </source>
</evidence>
<protein>
    <submittedName>
        <fullName evidence="11">Uncharacterized protein LOC106519343</fullName>
    </submittedName>
</protein>
<dbReference type="Pfam" id="PF05485">
    <property type="entry name" value="THAP"/>
    <property type="match status" value="1"/>
</dbReference>
<dbReference type="PROSITE" id="PS50950">
    <property type="entry name" value="ZF_THAP"/>
    <property type="match status" value="1"/>
</dbReference>
<dbReference type="GeneID" id="106519343"/>
<evidence type="ECO:0000256" key="6">
    <source>
        <dbReference type="PROSITE-ProRule" id="PRU00309"/>
    </source>
</evidence>
<evidence type="ECO:0000256" key="1">
    <source>
        <dbReference type="ARBA" id="ARBA00022723"/>
    </source>
</evidence>
<keyword evidence="3" id="KW-0862">Zinc</keyword>
<accession>A0A2I4BFA3</accession>
<keyword evidence="1" id="KW-0479">Metal-binding</keyword>
<dbReference type="PROSITE" id="PS00028">
    <property type="entry name" value="ZINC_FINGER_C2H2_1"/>
    <property type="match status" value="1"/>
</dbReference>
<dbReference type="InterPro" id="IPR006612">
    <property type="entry name" value="THAP_Znf"/>
</dbReference>
<gene>
    <name evidence="11" type="primary">LOC106519343</name>
</gene>
<feature type="region of interest" description="Disordered" evidence="7">
    <location>
        <begin position="310"/>
        <end position="371"/>
    </location>
</feature>
<proteinExistence type="predicted"/>
<dbReference type="KEGG" id="alim:106519343"/>
<keyword evidence="10" id="KW-1185">Reference proteome</keyword>
<dbReference type="SUPFAM" id="SSF57716">
    <property type="entry name" value="Glucocorticoid receptor-like (DNA-binding domain)"/>
    <property type="match status" value="1"/>
</dbReference>
<dbReference type="InterPro" id="IPR036236">
    <property type="entry name" value="Znf_C2H2_sf"/>
</dbReference>
<evidence type="ECO:0000256" key="3">
    <source>
        <dbReference type="ARBA" id="ARBA00022833"/>
    </source>
</evidence>
<keyword evidence="2 5" id="KW-0863">Zinc-finger</keyword>
<evidence type="ECO:0000256" key="7">
    <source>
        <dbReference type="SAM" id="MobiDB-lite"/>
    </source>
</evidence>
<dbReference type="RefSeq" id="XP_013866426.1">
    <property type="nucleotide sequence ID" value="XM_014010972.1"/>
</dbReference>
<dbReference type="InterPro" id="IPR013087">
    <property type="entry name" value="Znf_C2H2_type"/>
</dbReference>
<feature type="region of interest" description="Disordered" evidence="7">
    <location>
        <begin position="108"/>
        <end position="174"/>
    </location>
</feature>
<evidence type="ECO:0000256" key="5">
    <source>
        <dbReference type="PROSITE-ProRule" id="PRU00042"/>
    </source>
</evidence>
<keyword evidence="4 6" id="KW-0238">DNA-binding</keyword>
<dbReference type="Proteomes" id="UP000192220">
    <property type="component" value="Unplaced"/>
</dbReference>
<evidence type="ECO:0000256" key="4">
    <source>
        <dbReference type="ARBA" id="ARBA00023125"/>
    </source>
</evidence>
<dbReference type="PROSITE" id="PS50157">
    <property type="entry name" value="ZINC_FINGER_C2H2_2"/>
    <property type="match status" value="1"/>
</dbReference>
<evidence type="ECO:0000256" key="2">
    <source>
        <dbReference type="ARBA" id="ARBA00022771"/>
    </source>
</evidence>
<dbReference type="InParanoid" id="A0A2I4BFA3"/>